<dbReference type="AlphaFoldDB" id="A0A6S7G3P6"/>
<evidence type="ECO:0000313" key="2">
    <source>
        <dbReference type="Proteomes" id="UP001152795"/>
    </source>
</evidence>
<dbReference type="SUPFAM" id="SSF56672">
    <property type="entry name" value="DNA/RNA polymerases"/>
    <property type="match status" value="1"/>
</dbReference>
<proteinExistence type="predicted"/>
<reference evidence="1" key="1">
    <citation type="submission" date="2020-04" db="EMBL/GenBank/DDBJ databases">
        <authorList>
            <person name="Alioto T."/>
            <person name="Alioto T."/>
            <person name="Gomez Garrido J."/>
        </authorList>
    </citation>
    <scope>NUCLEOTIDE SEQUENCE</scope>
    <source>
        <strain evidence="1">A484AB</strain>
    </source>
</reference>
<dbReference type="InterPro" id="IPR000477">
    <property type="entry name" value="RT_dom"/>
</dbReference>
<organism evidence="1 2">
    <name type="scientific">Paramuricea clavata</name>
    <name type="common">Red gorgonian</name>
    <name type="synonym">Violescent sea-whip</name>
    <dbReference type="NCBI Taxonomy" id="317549"/>
    <lineage>
        <taxon>Eukaryota</taxon>
        <taxon>Metazoa</taxon>
        <taxon>Cnidaria</taxon>
        <taxon>Anthozoa</taxon>
        <taxon>Octocorallia</taxon>
        <taxon>Malacalcyonacea</taxon>
        <taxon>Plexauridae</taxon>
        <taxon>Paramuricea</taxon>
    </lineage>
</organism>
<dbReference type="PROSITE" id="PS50878">
    <property type="entry name" value="RT_POL"/>
    <property type="match status" value="1"/>
</dbReference>
<dbReference type="OrthoDB" id="10056483at2759"/>
<evidence type="ECO:0000313" key="1">
    <source>
        <dbReference type="EMBL" id="CAB3983412.1"/>
    </source>
</evidence>
<feature type="non-terminal residue" evidence="1">
    <location>
        <position position="295"/>
    </location>
</feature>
<dbReference type="CDD" id="cd01650">
    <property type="entry name" value="RT_nLTR_like"/>
    <property type="match status" value="1"/>
</dbReference>
<protein>
    <submittedName>
        <fullName evidence="1">Uncharacterized protein</fullName>
    </submittedName>
</protein>
<accession>A0A6S7G3P6</accession>
<dbReference type="PANTHER" id="PTHR33332">
    <property type="entry name" value="REVERSE TRANSCRIPTASE DOMAIN-CONTAINING PROTEIN"/>
    <property type="match status" value="1"/>
</dbReference>
<dbReference type="InterPro" id="IPR043502">
    <property type="entry name" value="DNA/RNA_pol_sf"/>
</dbReference>
<dbReference type="Pfam" id="PF00078">
    <property type="entry name" value="RVT_1"/>
    <property type="match status" value="1"/>
</dbReference>
<keyword evidence="2" id="KW-1185">Reference proteome</keyword>
<gene>
    <name evidence="1" type="ORF">PACLA_8A026287</name>
</gene>
<name>A0A6S7G3P6_PARCT</name>
<dbReference type="EMBL" id="CACRXK020000608">
    <property type="protein sequence ID" value="CAB3983412.1"/>
    <property type="molecule type" value="Genomic_DNA"/>
</dbReference>
<dbReference type="Proteomes" id="UP001152795">
    <property type="component" value="Unassembled WGS sequence"/>
</dbReference>
<sequence>MKLVRFLLKLIRRVNKNRSCITQLVQVLHSVGQCLDKNLQSDIIYLDFAKAFDAVDHQILLRKLKSYGVTGRLLDWFRDYLSGRTQRVVVKGVPSSWVPVISGVPQGSILGTILFAVFINDLPEVISNGSSEAMYADDTKFFRNINSTTDCDCQESLSNIDTWSHDNNIKFNALKCKVLSVTRKKYPVTYNYHLGSSSLLRVRKEKDLGIIVTDNLLWNSHIQMITAKANKMLGLLKRTCPLLTETKIRRSLYLSLVKSKLCYGTEIWSPSNVSLKVKIERIQRRATRWILRSRI</sequence>
<comment type="caution">
    <text evidence="1">The sequence shown here is derived from an EMBL/GenBank/DDBJ whole genome shotgun (WGS) entry which is preliminary data.</text>
</comment>